<evidence type="ECO:0000259" key="8">
    <source>
        <dbReference type="PROSITE" id="PS50923"/>
    </source>
</evidence>
<feature type="region of interest" description="Disordered" evidence="5">
    <location>
        <begin position="462"/>
        <end position="568"/>
    </location>
</feature>
<feature type="compositionally biased region" description="Polar residues" evidence="5">
    <location>
        <begin position="617"/>
        <end position="662"/>
    </location>
</feature>
<evidence type="ECO:0000259" key="7">
    <source>
        <dbReference type="PROSITE" id="PS50070"/>
    </source>
</evidence>
<keyword evidence="4" id="KW-0768">Sushi</keyword>
<keyword evidence="10" id="KW-1185">Reference proteome</keyword>
<protein>
    <recommendedName>
        <fullName evidence="11">Kringle domain-containing protein</fullName>
    </recommendedName>
</protein>
<feature type="compositionally biased region" description="Low complexity" evidence="5">
    <location>
        <begin position="591"/>
        <end position="616"/>
    </location>
</feature>
<dbReference type="InterPro" id="IPR000436">
    <property type="entry name" value="Sushi_SCR_CCP_dom"/>
</dbReference>
<feature type="domain" description="Kringle" evidence="7">
    <location>
        <begin position="203"/>
        <end position="273"/>
    </location>
</feature>
<dbReference type="GeneID" id="20238415"/>
<accession>V4C1R4</accession>
<dbReference type="AlphaFoldDB" id="V4C1R4"/>
<keyword evidence="2" id="KW-1015">Disulfide bond</keyword>
<feature type="domain" description="Sushi" evidence="8">
    <location>
        <begin position="121"/>
        <end position="182"/>
    </location>
</feature>
<evidence type="ECO:0000256" key="2">
    <source>
        <dbReference type="ARBA" id="ARBA00023157"/>
    </source>
</evidence>
<dbReference type="HOGENOM" id="CLU_364590_0_0_1"/>
<feature type="transmembrane region" description="Helical" evidence="6">
    <location>
        <begin position="726"/>
        <end position="750"/>
    </location>
</feature>
<dbReference type="InterPro" id="IPR050759">
    <property type="entry name" value="Serine_protease_kringle"/>
</dbReference>
<comment type="caution">
    <text evidence="3">Lacks conserved residue(s) required for the propagation of feature annotation.</text>
</comment>
<dbReference type="Gene3D" id="2.40.20.10">
    <property type="entry name" value="Plasminogen Kringle 4"/>
    <property type="match status" value="2"/>
</dbReference>
<dbReference type="PROSITE" id="PS50070">
    <property type="entry name" value="KRINGLE_2"/>
    <property type="match status" value="2"/>
</dbReference>
<dbReference type="OMA" id="YCNEICA"/>
<evidence type="ECO:0000256" key="3">
    <source>
        <dbReference type="PROSITE-ProRule" id="PRU00121"/>
    </source>
</evidence>
<dbReference type="EMBL" id="KB201656">
    <property type="protein sequence ID" value="ESO95384.1"/>
    <property type="molecule type" value="Genomic_DNA"/>
</dbReference>
<feature type="domain" description="Kringle" evidence="7">
    <location>
        <begin position="286"/>
        <end position="359"/>
    </location>
</feature>
<feature type="compositionally biased region" description="Polar residues" evidence="5">
    <location>
        <begin position="478"/>
        <end position="498"/>
    </location>
</feature>
<keyword evidence="6" id="KW-0812">Transmembrane</keyword>
<dbReference type="PROSITE" id="PS50923">
    <property type="entry name" value="SUSHI"/>
    <property type="match status" value="1"/>
</dbReference>
<feature type="compositionally biased region" description="Low complexity" evidence="5">
    <location>
        <begin position="510"/>
        <end position="528"/>
    </location>
</feature>
<feature type="compositionally biased region" description="Polar residues" evidence="5">
    <location>
        <begin position="529"/>
        <end position="538"/>
    </location>
</feature>
<feature type="compositionally biased region" description="Low complexity" evidence="5">
    <location>
        <begin position="462"/>
        <end position="477"/>
    </location>
</feature>
<dbReference type="STRING" id="225164.V4C1R4"/>
<dbReference type="PANTHER" id="PTHR24261">
    <property type="entry name" value="PLASMINOGEN-RELATED"/>
    <property type="match status" value="1"/>
</dbReference>
<dbReference type="InterPro" id="IPR038178">
    <property type="entry name" value="Kringle_sf"/>
</dbReference>
<evidence type="ECO:0000313" key="9">
    <source>
        <dbReference type="EMBL" id="ESO95384.1"/>
    </source>
</evidence>
<dbReference type="InterPro" id="IPR000001">
    <property type="entry name" value="Kringle"/>
</dbReference>
<dbReference type="SUPFAM" id="SSF57440">
    <property type="entry name" value="Kringle-like"/>
    <property type="match status" value="2"/>
</dbReference>
<dbReference type="InterPro" id="IPR018056">
    <property type="entry name" value="Kringle_CS"/>
</dbReference>
<proteinExistence type="predicted"/>
<dbReference type="InterPro" id="IPR035976">
    <property type="entry name" value="Sushi/SCR/CCP_sf"/>
</dbReference>
<keyword evidence="6" id="KW-0472">Membrane</keyword>
<dbReference type="InterPro" id="IPR013806">
    <property type="entry name" value="Kringle-like"/>
</dbReference>
<gene>
    <name evidence="9" type="ORF">LOTGIDRAFT_160520</name>
</gene>
<feature type="region of interest" description="Disordered" evidence="5">
    <location>
        <begin position="591"/>
        <end position="662"/>
    </location>
</feature>
<evidence type="ECO:0000313" key="10">
    <source>
        <dbReference type="Proteomes" id="UP000030746"/>
    </source>
</evidence>
<dbReference type="SUPFAM" id="SSF57535">
    <property type="entry name" value="Complement control module/SCR domain"/>
    <property type="match status" value="1"/>
</dbReference>
<evidence type="ECO:0000256" key="4">
    <source>
        <dbReference type="PROSITE-ProRule" id="PRU00302"/>
    </source>
</evidence>
<keyword evidence="1 3" id="KW-0420">Kringle</keyword>
<evidence type="ECO:0008006" key="11">
    <source>
        <dbReference type="Google" id="ProtNLM"/>
    </source>
</evidence>
<dbReference type="SMART" id="SM00130">
    <property type="entry name" value="KR"/>
    <property type="match status" value="2"/>
</dbReference>
<dbReference type="PROSITE" id="PS00021">
    <property type="entry name" value="KRINGLE_1"/>
    <property type="match status" value="1"/>
</dbReference>
<dbReference type="PANTHER" id="PTHR24261:SF7">
    <property type="entry name" value="KRINGLE DOMAIN-CONTAINING PROTEIN"/>
    <property type="match status" value="1"/>
</dbReference>
<dbReference type="CTD" id="20238415"/>
<dbReference type="Pfam" id="PF00051">
    <property type="entry name" value="Kringle"/>
    <property type="match status" value="2"/>
</dbReference>
<sequence length="766" mass="86809">MNATCDVSLGGWRYSDFDCLEELIWDEEPTSTSDNDIDTVYTSPRANYPSWARYQKSESNSTIHKVIFIMRQEEYTVECKEPIQGYGINITAEFDTEYWNLAYLILSEVHVYGIDNEGDYTDCGSPPVLYGAESATNTLQRGNVAHYYCLYDFNFINKRNSPSQSSCLSNNTWSQLDNFCGIDQQSPQKNYPKGVECLLEPTGKDYIGKMNYTISGKSCLTWFGHPDVEKWSFPGDVLDSDKYCRNPEGNFQEKPWCYVDDYNTTEHCPLVECNMICSMYDDDFEYIGYKKHDKEGGTCLNWQSDTVSEEFSLFIPEAFPDKERDHSYCRNPGRSQKRAWCFSKKDDKLVHKYCSIPPCDSVVPEIIDVDEMEDLMYECETVYYWRPYTSDAVFASSYWNFTQKSVKYLGCKSYRSLHFFISRIFSSGGQEVVESPSKWYMFTCDAAETTTITTTNDIDVSTTTTTRTTSLETTESDNISSSQKPETTTDSNLQTTPLPTRRPNPEKTELTTNGLQTTTDDQNTQEITVNNTTYSTIAITDYDRQTTPSPPSTQQKSDETTSNETTLTTTIYSNATTYNVYETTLITTNNNNETTLTTNNNSNKTSLTSNTNGTTSPISYGTTDSNRVNSTIDGTTSPNYSASRESRNLYNTTESSKSTDVSTRITTAPRFQHTCPCSCQKDKTIGTIEKEMKKVQKELTVEKSTLSTTIRKQTSAVDNRPSAVSMGYLGIILLAVTFVLIILPDVLGLLRYVTNYLKNRQLISAH</sequence>
<organism evidence="9 10">
    <name type="scientific">Lottia gigantea</name>
    <name type="common">Giant owl limpet</name>
    <dbReference type="NCBI Taxonomy" id="225164"/>
    <lineage>
        <taxon>Eukaryota</taxon>
        <taxon>Metazoa</taxon>
        <taxon>Spiralia</taxon>
        <taxon>Lophotrochozoa</taxon>
        <taxon>Mollusca</taxon>
        <taxon>Gastropoda</taxon>
        <taxon>Patellogastropoda</taxon>
        <taxon>Lottioidea</taxon>
        <taxon>Lottiidae</taxon>
        <taxon>Lottia</taxon>
    </lineage>
</organism>
<dbReference type="Proteomes" id="UP000030746">
    <property type="component" value="Unassembled WGS sequence"/>
</dbReference>
<evidence type="ECO:0000256" key="6">
    <source>
        <dbReference type="SAM" id="Phobius"/>
    </source>
</evidence>
<dbReference type="KEGG" id="lgi:LOTGIDRAFT_160520"/>
<dbReference type="Gene3D" id="2.10.70.10">
    <property type="entry name" value="Complement Module, domain 1"/>
    <property type="match status" value="1"/>
</dbReference>
<dbReference type="RefSeq" id="XP_009053893.1">
    <property type="nucleotide sequence ID" value="XM_009055645.1"/>
</dbReference>
<keyword evidence="6" id="KW-1133">Transmembrane helix</keyword>
<dbReference type="OrthoDB" id="6157674at2759"/>
<evidence type="ECO:0000256" key="5">
    <source>
        <dbReference type="SAM" id="MobiDB-lite"/>
    </source>
</evidence>
<evidence type="ECO:0000256" key="1">
    <source>
        <dbReference type="ARBA" id="ARBA00022572"/>
    </source>
</evidence>
<name>V4C1R4_LOTGI</name>
<reference evidence="9 10" key="1">
    <citation type="journal article" date="2013" name="Nature">
        <title>Insights into bilaterian evolution from three spiralian genomes.</title>
        <authorList>
            <person name="Simakov O."/>
            <person name="Marletaz F."/>
            <person name="Cho S.J."/>
            <person name="Edsinger-Gonzales E."/>
            <person name="Havlak P."/>
            <person name="Hellsten U."/>
            <person name="Kuo D.H."/>
            <person name="Larsson T."/>
            <person name="Lv J."/>
            <person name="Arendt D."/>
            <person name="Savage R."/>
            <person name="Osoegawa K."/>
            <person name="de Jong P."/>
            <person name="Grimwood J."/>
            <person name="Chapman J.A."/>
            <person name="Shapiro H."/>
            <person name="Aerts A."/>
            <person name="Otillar R.P."/>
            <person name="Terry A.Y."/>
            <person name="Boore J.L."/>
            <person name="Grigoriev I.V."/>
            <person name="Lindberg D.R."/>
            <person name="Seaver E.C."/>
            <person name="Weisblat D.A."/>
            <person name="Putnam N.H."/>
            <person name="Rokhsar D.S."/>
        </authorList>
    </citation>
    <scope>NUCLEOTIDE SEQUENCE [LARGE SCALE GENOMIC DNA]</scope>
</reference>